<dbReference type="Gene3D" id="3.50.4.20">
    <property type="match status" value="1"/>
</dbReference>
<dbReference type="Pfam" id="PF06265">
    <property type="entry name" value="YutD-like"/>
    <property type="match status" value="1"/>
</dbReference>
<accession>A0ABW1UZ89</accession>
<keyword evidence="3" id="KW-1185">Reference proteome</keyword>
<feature type="compositionally biased region" description="Low complexity" evidence="1">
    <location>
        <begin position="172"/>
        <end position="181"/>
    </location>
</feature>
<feature type="region of interest" description="Disordered" evidence="1">
    <location>
        <begin position="115"/>
        <end position="238"/>
    </location>
</feature>
<proteinExistence type="predicted"/>
<feature type="compositionally biased region" description="Basic and acidic residues" evidence="1">
    <location>
        <begin position="138"/>
        <end position="152"/>
    </location>
</feature>
<dbReference type="InterPro" id="IPR038141">
    <property type="entry name" value="YutD-like_sf"/>
</dbReference>
<dbReference type="Proteomes" id="UP001596233">
    <property type="component" value="Unassembled WGS sequence"/>
</dbReference>
<comment type="caution">
    <text evidence="2">The sequence shown here is derived from an EMBL/GenBank/DDBJ whole genome shotgun (WGS) entry which is preliminary data.</text>
</comment>
<sequence>MALIHIASNTYELIFENRNGWNVEAFRNRYSEVLERYDYIVGDWGYNQLRLKGFFRDGHQKATKDSTYSYMTDYINEYCNFGCAYFILEKKQDNVEAGDAEVIFIDEVEYTRPVPVSKESKDKSASISTSEEGASPQKEQRSKPRPAHRDKQGQTSDSETGSDKPRPRHQRNQGSQKQHNQQQDKQDKEAALDAKQEQKKEGKSKRKEHFYRKGRSGDRKGKGNKQPQAERVSTSSES</sequence>
<organism evidence="2 3">
    <name type="scientific">Paenibacillus septentrionalis</name>
    <dbReference type="NCBI Taxonomy" id="429342"/>
    <lineage>
        <taxon>Bacteria</taxon>
        <taxon>Bacillati</taxon>
        <taxon>Bacillota</taxon>
        <taxon>Bacilli</taxon>
        <taxon>Bacillales</taxon>
        <taxon>Paenibacillaceae</taxon>
        <taxon>Paenibacillus</taxon>
    </lineage>
</organism>
<evidence type="ECO:0000313" key="2">
    <source>
        <dbReference type="EMBL" id="MFC6331785.1"/>
    </source>
</evidence>
<dbReference type="RefSeq" id="WP_379231381.1">
    <property type="nucleotide sequence ID" value="NZ_JBHSTE010000001.1"/>
</dbReference>
<evidence type="ECO:0000313" key="3">
    <source>
        <dbReference type="Proteomes" id="UP001596233"/>
    </source>
</evidence>
<dbReference type="InterPro" id="IPR009370">
    <property type="entry name" value="YutD-like"/>
</dbReference>
<evidence type="ECO:0000256" key="1">
    <source>
        <dbReference type="SAM" id="MobiDB-lite"/>
    </source>
</evidence>
<feature type="compositionally biased region" description="Basic residues" evidence="1">
    <location>
        <begin position="202"/>
        <end position="214"/>
    </location>
</feature>
<protein>
    <submittedName>
        <fullName evidence="2">YutD family protein</fullName>
    </submittedName>
</protein>
<feature type="compositionally biased region" description="Basic and acidic residues" evidence="1">
    <location>
        <begin position="182"/>
        <end position="201"/>
    </location>
</feature>
<reference evidence="3" key="1">
    <citation type="journal article" date="2019" name="Int. J. Syst. Evol. Microbiol.">
        <title>The Global Catalogue of Microorganisms (GCM) 10K type strain sequencing project: providing services to taxonomists for standard genome sequencing and annotation.</title>
        <authorList>
            <consortium name="The Broad Institute Genomics Platform"/>
            <consortium name="The Broad Institute Genome Sequencing Center for Infectious Disease"/>
            <person name="Wu L."/>
            <person name="Ma J."/>
        </authorList>
    </citation>
    <scope>NUCLEOTIDE SEQUENCE [LARGE SCALE GENOMIC DNA]</scope>
    <source>
        <strain evidence="3">PCU 280</strain>
    </source>
</reference>
<name>A0ABW1UZ89_9BACL</name>
<gene>
    <name evidence="2" type="ORF">ACFP56_04055</name>
</gene>
<dbReference type="EMBL" id="JBHSTE010000001">
    <property type="protein sequence ID" value="MFC6331785.1"/>
    <property type="molecule type" value="Genomic_DNA"/>
</dbReference>